<evidence type="ECO:0000256" key="1">
    <source>
        <dbReference type="ARBA" id="ARBA00001968"/>
    </source>
</evidence>
<comment type="similarity">
    <text evidence="3">Belongs to the Maf family. YhdE subfamily.</text>
</comment>
<dbReference type="GO" id="GO:0009117">
    <property type="term" value="P:nucleotide metabolic process"/>
    <property type="evidence" value="ECO:0007669"/>
    <property type="project" value="UniProtKB-KW"/>
</dbReference>
<dbReference type="Gene3D" id="3.90.950.10">
    <property type="match status" value="1"/>
</dbReference>
<dbReference type="PANTHER" id="PTHR43213">
    <property type="entry name" value="BIFUNCTIONAL DTTP/UTP PYROPHOSPHATASE/METHYLTRANSFERASE PROTEIN-RELATED"/>
    <property type="match status" value="1"/>
</dbReference>
<feature type="active site" description="Proton acceptor" evidence="3">
    <location>
        <position position="73"/>
    </location>
</feature>
<feature type="site" description="Important for substrate specificity" evidence="3">
    <location>
        <position position="13"/>
    </location>
</feature>
<feature type="site" description="Important for substrate specificity" evidence="3">
    <location>
        <position position="74"/>
    </location>
</feature>
<evidence type="ECO:0000256" key="2">
    <source>
        <dbReference type="ARBA" id="ARBA00022801"/>
    </source>
</evidence>
<gene>
    <name evidence="4" type="primary">maf</name>
    <name evidence="4" type="ORF">GXN74_08405</name>
</gene>
<proteinExistence type="inferred from homology"/>
<name>A0A7X5KP98_9FIRM</name>
<comment type="catalytic activity">
    <reaction evidence="3">
        <text>dTTP + H2O = dTMP + diphosphate + H(+)</text>
        <dbReference type="Rhea" id="RHEA:28534"/>
        <dbReference type="ChEBI" id="CHEBI:15377"/>
        <dbReference type="ChEBI" id="CHEBI:15378"/>
        <dbReference type="ChEBI" id="CHEBI:33019"/>
        <dbReference type="ChEBI" id="CHEBI:37568"/>
        <dbReference type="ChEBI" id="CHEBI:63528"/>
        <dbReference type="EC" id="3.6.1.9"/>
    </reaction>
</comment>
<comment type="subcellular location">
    <subcellularLocation>
        <location evidence="3">Cytoplasm</location>
    </subcellularLocation>
</comment>
<evidence type="ECO:0000313" key="5">
    <source>
        <dbReference type="Proteomes" id="UP000461585"/>
    </source>
</evidence>
<reference evidence="4 5" key="1">
    <citation type="submission" date="2020-01" db="EMBL/GenBank/DDBJ databases">
        <title>Anaeroalcalibacter tamaniensis gen. nov., sp. nov., moderately halophilic strictly anaerobic fermenter bacterium from mud volcano of Taman peninsula.</title>
        <authorList>
            <person name="Frolova A."/>
            <person name="Merkel A.Y."/>
            <person name="Slobodkin A.I."/>
        </authorList>
    </citation>
    <scope>NUCLEOTIDE SEQUENCE [LARGE SCALE GENOMIC DNA]</scope>
    <source>
        <strain evidence="4 5">F-3ap</strain>
    </source>
</reference>
<comment type="cofactor">
    <cofactor evidence="1 3">
        <name>a divalent metal cation</name>
        <dbReference type="ChEBI" id="CHEBI:60240"/>
    </cofactor>
</comment>
<protein>
    <recommendedName>
        <fullName evidence="3">dTTP/UTP pyrophosphatase</fullName>
        <shortName evidence="3">dTTPase/UTPase</shortName>
        <ecNumber evidence="3">3.6.1.9</ecNumber>
    </recommendedName>
    <alternativeName>
        <fullName evidence="3">Nucleoside triphosphate pyrophosphatase</fullName>
    </alternativeName>
    <alternativeName>
        <fullName evidence="3">Nucleotide pyrophosphatase</fullName>
        <shortName evidence="3">Nucleotide PPase</shortName>
    </alternativeName>
</protein>
<dbReference type="PIRSF" id="PIRSF006305">
    <property type="entry name" value="Maf"/>
    <property type="match status" value="1"/>
</dbReference>
<dbReference type="HAMAP" id="MF_00528">
    <property type="entry name" value="Maf"/>
    <property type="match status" value="1"/>
</dbReference>
<dbReference type="EC" id="3.6.1.9" evidence="3"/>
<comment type="caution">
    <text evidence="4">The sequence shown here is derived from an EMBL/GenBank/DDBJ whole genome shotgun (WGS) entry which is preliminary data.</text>
</comment>
<keyword evidence="3" id="KW-0546">Nucleotide metabolism</keyword>
<dbReference type="EMBL" id="JAAEEH010000020">
    <property type="protein sequence ID" value="NDL67757.1"/>
    <property type="molecule type" value="Genomic_DNA"/>
</dbReference>
<dbReference type="Proteomes" id="UP000461585">
    <property type="component" value="Unassembled WGS sequence"/>
</dbReference>
<dbReference type="AlphaFoldDB" id="A0A7X5KP98"/>
<dbReference type="PANTHER" id="PTHR43213:SF5">
    <property type="entry name" value="BIFUNCTIONAL DTTP_UTP PYROPHOSPHATASE_METHYLTRANSFERASE PROTEIN-RELATED"/>
    <property type="match status" value="1"/>
</dbReference>
<comment type="function">
    <text evidence="3">Nucleoside triphosphate pyrophosphatase that hydrolyzes dTTP and UTP. May have a dual role in cell division arrest and in preventing the incorporation of modified nucleotides into cellular nucleic acids.</text>
</comment>
<comment type="caution">
    <text evidence="3">Lacks conserved residue(s) required for the propagation of feature annotation.</text>
</comment>
<evidence type="ECO:0000256" key="3">
    <source>
        <dbReference type="HAMAP-Rule" id="MF_00528"/>
    </source>
</evidence>
<dbReference type="GO" id="GO:0005737">
    <property type="term" value="C:cytoplasm"/>
    <property type="evidence" value="ECO:0007669"/>
    <property type="project" value="UniProtKB-SubCell"/>
</dbReference>
<dbReference type="GO" id="GO:0047429">
    <property type="term" value="F:nucleoside triphosphate diphosphatase activity"/>
    <property type="evidence" value="ECO:0007669"/>
    <property type="project" value="UniProtKB-EC"/>
</dbReference>
<accession>A0A7X5KP98</accession>
<keyword evidence="3" id="KW-0963">Cytoplasm</keyword>
<dbReference type="CDD" id="cd00555">
    <property type="entry name" value="Maf"/>
    <property type="match status" value="1"/>
</dbReference>
<dbReference type="RefSeq" id="WP_162370485.1">
    <property type="nucleotide sequence ID" value="NZ_JAAEEH010000020.1"/>
</dbReference>
<comment type="catalytic activity">
    <reaction evidence="3">
        <text>UTP + H2O = UMP + diphosphate + H(+)</text>
        <dbReference type="Rhea" id="RHEA:29395"/>
        <dbReference type="ChEBI" id="CHEBI:15377"/>
        <dbReference type="ChEBI" id="CHEBI:15378"/>
        <dbReference type="ChEBI" id="CHEBI:33019"/>
        <dbReference type="ChEBI" id="CHEBI:46398"/>
        <dbReference type="ChEBI" id="CHEBI:57865"/>
        <dbReference type="EC" id="3.6.1.9"/>
    </reaction>
</comment>
<dbReference type="InterPro" id="IPR003697">
    <property type="entry name" value="Maf-like"/>
</dbReference>
<sequence length="207" mass="22532">MKHKILLASQSPRRKEILRNLGIPFSVRQSWFDEDLCLERSEDPVELVEALARGKAAGAAEDVRPGELVLGADTVVVFEGRILGKPRDRAEALEFLGRLSGREHLVVTGIALLDPVGGREFVSHGVTKVRMRPFAREEMEGYIGTGEPLDKAGAYGIQGYGAVLVEGIEGDYFNVVGLPVGKLLEGLREMGVDYFAWLGEKGMGSGH</sequence>
<keyword evidence="2 3" id="KW-0378">Hydrolase</keyword>
<dbReference type="SUPFAM" id="SSF52972">
    <property type="entry name" value="ITPase-like"/>
    <property type="match status" value="1"/>
</dbReference>
<evidence type="ECO:0000313" key="4">
    <source>
        <dbReference type="EMBL" id="NDL67757.1"/>
    </source>
</evidence>
<dbReference type="NCBIfam" id="TIGR00172">
    <property type="entry name" value="maf"/>
    <property type="match status" value="1"/>
</dbReference>
<organism evidence="4 5">
    <name type="scientific">Anaerotalea alkaliphila</name>
    <dbReference type="NCBI Taxonomy" id="2662126"/>
    <lineage>
        <taxon>Bacteria</taxon>
        <taxon>Bacillati</taxon>
        <taxon>Bacillota</taxon>
        <taxon>Clostridia</taxon>
        <taxon>Eubacteriales</taxon>
        <taxon>Anaerotalea</taxon>
    </lineage>
</organism>
<dbReference type="InterPro" id="IPR029001">
    <property type="entry name" value="ITPase-like_fam"/>
</dbReference>
<keyword evidence="5" id="KW-1185">Reference proteome</keyword>
<feature type="site" description="Important for substrate specificity" evidence="3">
    <location>
        <position position="158"/>
    </location>
</feature>
<dbReference type="Pfam" id="PF02545">
    <property type="entry name" value="Maf"/>
    <property type="match status" value="1"/>
</dbReference>